<dbReference type="GO" id="GO:0045944">
    <property type="term" value="P:positive regulation of transcription by RNA polymerase II"/>
    <property type="evidence" value="ECO:0007669"/>
    <property type="project" value="TreeGrafter"/>
</dbReference>
<evidence type="ECO:0000256" key="4">
    <source>
        <dbReference type="ARBA" id="ARBA00022777"/>
    </source>
</evidence>
<keyword evidence="2" id="KW-0808">Transferase</keyword>
<keyword evidence="5 6" id="KW-0067">ATP-binding</keyword>
<dbReference type="Pfam" id="PF00069">
    <property type="entry name" value="Pkinase"/>
    <property type="match status" value="1"/>
</dbReference>
<dbReference type="GO" id="GO:0003713">
    <property type="term" value="F:transcription coactivator activity"/>
    <property type="evidence" value="ECO:0007669"/>
    <property type="project" value="TreeGrafter"/>
</dbReference>
<evidence type="ECO:0000256" key="7">
    <source>
        <dbReference type="SAM" id="MobiDB-lite"/>
    </source>
</evidence>
<dbReference type="PANTHER" id="PTHR24058">
    <property type="entry name" value="DUAL SPECIFICITY PROTEIN KINASE"/>
    <property type="match status" value="1"/>
</dbReference>
<dbReference type="GO" id="GO:0016605">
    <property type="term" value="C:PML body"/>
    <property type="evidence" value="ECO:0007669"/>
    <property type="project" value="TreeGrafter"/>
</dbReference>
<dbReference type="InterPro" id="IPR050494">
    <property type="entry name" value="Ser_Thr_dual-spec_kinase"/>
</dbReference>
<accession>A0A6A4T2H4</accession>
<dbReference type="InterPro" id="IPR008271">
    <property type="entry name" value="Ser/Thr_kinase_AS"/>
</dbReference>
<keyword evidence="4" id="KW-0418">Kinase</keyword>
<dbReference type="GO" id="GO:0005524">
    <property type="term" value="F:ATP binding"/>
    <property type="evidence" value="ECO:0007669"/>
    <property type="project" value="UniProtKB-UniRule"/>
</dbReference>
<evidence type="ECO:0000256" key="6">
    <source>
        <dbReference type="PROSITE-ProRule" id="PRU10141"/>
    </source>
</evidence>
<reference evidence="9 10" key="1">
    <citation type="submission" date="2019-06" db="EMBL/GenBank/DDBJ databases">
        <title>Draft genomes of female and male turbot (Scophthalmus maximus).</title>
        <authorList>
            <person name="Xu H."/>
            <person name="Xu X.-W."/>
            <person name="Shao C."/>
            <person name="Chen S."/>
        </authorList>
    </citation>
    <scope>NUCLEOTIDE SEQUENCE [LARGE SCALE GENOMIC DNA]</scope>
    <source>
        <strain evidence="9">Ysfricsl-2016a</strain>
        <tissue evidence="9">Blood</tissue>
    </source>
</reference>
<dbReference type="PANTHER" id="PTHR24058:SF53">
    <property type="entry name" value="HOMEODOMAIN-INTERACTING PROTEIN KINASE 2"/>
    <property type="match status" value="1"/>
</dbReference>
<evidence type="ECO:0000256" key="2">
    <source>
        <dbReference type="ARBA" id="ARBA00022679"/>
    </source>
</evidence>
<dbReference type="SUPFAM" id="SSF56112">
    <property type="entry name" value="Protein kinase-like (PK-like)"/>
    <property type="match status" value="1"/>
</dbReference>
<evidence type="ECO:0000256" key="1">
    <source>
        <dbReference type="ARBA" id="ARBA00022527"/>
    </source>
</evidence>
<dbReference type="Proteomes" id="UP000438429">
    <property type="component" value="Unassembled WGS sequence"/>
</dbReference>
<evidence type="ECO:0000256" key="3">
    <source>
        <dbReference type="ARBA" id="ARBA00022741"/>
    </source>
</evidence>
<dbReference type="PROSITE" id="PS00108">
    <property type="entry name" value="PROTEIN_KINASE_ST"/>
    <property type="match status" value="1"/>
</dbReference>
<dbReference type="GO" id="GO:0042771">
    <property type="term" value="P:intrinsic apoptotic signaling pathway in response to DNA damage by p53 class mediator"/>
    <property type="evidence" value="ECO:0007669"/>
    <property type="project" value="TreeGrafter"/>
</dbReference>
<keyword evidence="1" id="KW-0723">Serine/threonine-protein kinase</keyword>
<evidence type="ECO:0000259" key="8">
    <source>
        <dbReference type="PROSITE" id="PS50011"/>
    </source>
</evidence>
<dbReference type="SMART" id="SM00220">
    <property type="entry name" value="S_TKc"/>
    <property type="match status" value="1"/>
</dbReference>
<dbReference type="InterPro" id="IPR000719">
    <property type="entry name" value="Prot_kinase_dom"/>
</dbReference>
<comment type="caution">
    <text evidence="9">The sequence shown here is derived from an EMBL/GenBank/DDBJ whole genome shotgun (WGS) entry which is preliminary data.</text>
</comment>
<proteinExistence type="predicted"/>
<keyword evidence="3 6" id="KW-0547">Nucleotide-binding</keyword>
<protein>
    <recommendedName>
        <fullName evidence="8">Protein kinase domain-containing protein</fullName>
    </recommendedName>
</protein>
<feature type="domain" description="Protein kinase" evidence="8">
    <location>
        <begin position="144"/>
        <end position="464"/>
    </location>
</feature>
<sequence>MKMEEMYGTLFQGSSWDSPADRSRHKLSYSDKRDQDNSPESAPPTEKTFTDDVTDARLVPTVCEPCDHGPAASISSDHGPAASIRPVAADEVNTRGFRRKKPFKRIRKFLGRIKKQFISIFTCGRNKQAFPKREKVIHSDTTSYRIMDFIGEGVYGKVAQCVDLTTGEDVAIKIYKENDEEIIQSELATLEEVRALHHDRHNIVKFIESFHFGELPCLVFEMLDTSLCDMMEDRDHTRLGLNEIRPVTQQLLVALEALKNMGIIHMDLKPDNIMLVDHKDQPFKIRLIDFGLALRLSQVEVEEAIQNLAYAAPEVVLGLRLSEAVDMWAVGCVMAYMYFGMDLFPFDCPYDWMNTVVHLLGCPDKNQINAGKRSAMYFILDEKDEWRLKSPEEFEEETGDTPTVSMSFFHLVDNLENAVEIFPKRKSDLEHEDRTAFVDLLQCCLQLSAEQRISPSEALRHRFITMSHLVDETDTSSYADAALEFMEASSCGRPDKAHDSSH</sequence>
<dbReference type="GO" id="GO:0046332">
    <property type="term" value="F:SMAD binding"/>
    <property type="evidence" value="ECO:0007669"/>
    <property type="project" value="TreeGrafter"/>
</dbReference>
<dbReference type="InterPro" id="IPR017441">
    <property type="entry name" value="Protein_kinase_ATP_BS"/>
</dbReference>
<dbReference type="EMBL" id="VEVO01000007">
    <property type="protein sequence ID" value="KAF0040263.1"/>
    <property type="molecule type" value="Genomic_DNA"/>
</dbReference>
<dbReference type="GO" id="GO:0004674">
    <property type="term" value="F:protein serine/threonine kinase activity"/>
    <property type="evidence" value="ECO:0007669"/>
    <property type="project" value="UniProtKB-KW"/>
</dbReference>
<dbReference type="Gene3D" id="3.30.200.20">
    <property type="entry name" value="Phosphorylase Kinase, domain 1"/>
    <property type="match status" value="1"/>
</dbReference>
<feature type="binding site" evidence="6">
    <location>
        <position position="173"/>
    </location>
    <ligand>
        <name>ATP</name>
        <dbReference type="ChEBI" id="CHEBI:30616"/>
    </ligand>
</feature>
<organism evidence="9 10">
    <name type="scientific">Scophthalmus maximus</name>
    <name type="common">Turbot</name>
    <name type="synonym">Psetta maxima</name>
    <dbReference type="NCBI Taxonomy" id="52904"/>
    <lineage>
        <taxon>Eukaryota</taxon>
        <taxon>Metazoa</taxon>
        <taxon>Chordata</taxon>
        <taxon>Craniata</taxon>
        <taxon>Vertebrata</taxon>
        <taxon>Euteleostomi</taxon>
        <taxon>Actinopterygii</taxon>
        <taxon>Neopterygii</taxon>
        <taxon>Teleostei</taxon>
        <taxon>Neoteleostei</taxon>
        <taxon>Acanthomorphata</taxon>
        <taxon>Carangaria</taxon>
        <taxon>Pleuronectiformes</taxon>
        <taxon>Pleuronectoidei</taxon>
        <taxon>Scophthalmidae</taxon>
        <taxon>Scophthalmus</taxon>
    </lineage>
</organism>
<dbReference type="AlphaFoldDB" id="A0A6A4T2H4"/>
<feature type="region of interest" description="Disordered" evidence="7">
    <location>
        <begin position="1"/>
        <end position="53"/>
    </location>
</feature>
<name>A0A6A4T2H4_SCOMX</name>
<dbReference type="GO" id="GO:0005737">
    <property type="term" value="C:cytoplasm"/>
    <property type="evidence" value="ECO:0007669"/>
    <property type="project" value="TreeGrafter"/>
</dbReference>
<dbReference type="GO" id="GO:0003714">
    <property type="term" value="F:transcription corepressor activity"/>
    <property type="evidence" value="ECO:0007669"/>
    <property type="project" value="TreeGrafter"/>
</dbReference>
<dbReference type="PROSITE" id="PS00107">
    <property type="entry name" value="PROTEIN_KINASE_ATP"/>
    <property type="match status" value="1"/>
</dbReference>
<dbReference type="InterPro" id="IPR011009">
    <property type="entry name" value="Kinase-like_dom_sf"/>
</dbReference>
<dbReference type="PROSITE" id="PS50011">
    <property type="entry name" value="PROTEIN_KINASE_DOM"/>
    <property type="match status" value="1"/>
</dbReference>
<evidence type="ECO:0000313" key="10">
    <source>
        <dbReference type="Proteomes" id="UP000438429"/>
    </source>
</evidence>
<evidence type="ECO:0000313" key="9">
    <source>
        <dbReference type="EMBL" id="KAF0040263.1"/>
    </source>
</evidence>
<dbReference type="GO" id="GO:0004713">
    <property type="term" value="F:protein tyrosine kinase activity"/>
    <property type="evidence" value="ECO:0007669"/>
    <property type="project" value="TreeGrafter"/>
</dbReference>
<dbReference type="GO" id="GO:0007224">
    <property type="term" value="P:smoothened signaling pathway"/>
    <property type="evidence" value="ECO:0007669"/>
    <property type="project" value="TreeGrafter"/>
</dbReference>
<dbReference type="Gene3D" id="1.10.510.10">
    <property type="entry name" value="Transferase(Phosphotransferase) domain 1"/>
    <property type="match status" value="1"/>
</dbReference>
<evidence type="ECO:0000256" key="5">
    <source>
        <dbReference type="ARBA" id="ARBA00022840"/>
    </source>
</evidence>
<gene>
    <name evidence="9" type="ORF">F2P81_008498</name>
</gene>